<sequence length="324" mass="35937">MDKPLGPTYGVWLIIVWLDAILYGMGLLQTWLYFYWYKDDHWGLKLTVIVLLLLETLQMCLFVAGTYVHLILNFGNFVELNKILWMDWSQLLAAYASAFVVQMYFAHCIFKLVSKKQTLLVVLIATLALTQIGAGLGFMHSPCYKKIAQAIKSVKIAGFSDLPGTKDIISVQSATALACDAVITISLFITLKSKRSPIQSTNAIVHKLIINAINRGVLTSIAAAVNFIAFLALPGTFYFFIGLLVASKLYMNSMLATLNSRQHMSRTAHSSDHDWNSIPIGPLPNRRVRVVTPVTSTDSGVPYNDHEDAPLSSNIKSDLILHSV</sequence>
<keyword evidence="1" id="KW-0812">Transmembrane</keyword>
<proteinExistence type="predicted"/>
<evidence type="ECO:0000313" key="3">
    <source>
        <dbReference type="EMBL" id="KAF9062523.1"/>
    </source>
</evidence>
<feature type="transmembrane region" description="Helical" evidence="1">
    <location>
        <begin position="48"/>
        <end position="72"/>
    </location>
</feature>
<feature type="transmembrane region" description="Helical" evidence="1">
    <location>
        <begin position="168"/>
        <end position="191"/>
    </location>
</feature>
<comment type="caution">
    <text evidence="3">The sequence shown here is derived from an EMBL/GenBank/DDBJ whole genome shotgun (WGS) entry which is preliminary data.</text>
</comment>
<feature type="transmembrane region" description="Helical" evidence="1">
    <location>
        <begin position="237"/>
        <end position="258"/>
    </location>
</feature>
<reference evidence="3" key="1">
    <citation type="submission" date="2020-11" db="EMBL/GenBank/DDBJ databases">
        <authorList>
            <consortium name="DOE Joint Genome Institute"/>
            <person name="Ahrendt S."/>
            <person name="Riley R."/>
            <person name="Andreopoulos W."/>
            <person name="Labutti K."/>
            <person name="Pangilinan J."/>
            <person name="Ruiz-Duenas F.J."/>
            <person name="Barrasa J.M."/>
            <person name="Sanchez-Garcia M."/>
            <person name="Camarero S."/>
            <person name="Miyauchi S."/>
            <person name="Serrano A."/>
            <person name="Linde D."/>
            <person name="Babiker R."/>
            <person name="Drula E."/>
            <person name="Ayuso-Fernandez I."/>
            <person name="Pacheco R."/>
            <person name="Padilla G."/>
            <person name="Ferreira P."/>
            <person name="Barriuso J."/>
            <person name="Kellner H."/>
            <person name="Castanera R."/>
            <person name="Alfaro M."/>
            <person name="Ramirez L."/>
            <person name="Pisabarro A.G."/>
            <person name="Kuo A."/>
            <person name="Tritt A."/>
            <person name="Lipzen A."/>
            <person name="He G."/>
            <person name="Yan M."/>
            <person name="Ng V."/>
            <person name="Cullen D."/>
            <person name="Martin F."/>
            <person name="Rosso M.-N."/>
            <person name="Henrissat B."/>
            <person name="Hibbett D."/>
            <person name="Martinez A.T."/>
            <person name="Grigoriev I.V."/>
        </authorList>
    </citation>
    <scope>NUCLEOTIDE SEQUENCE</scope>
    <source>
        <strain evidence="3">AH 40177</strain>
    </source>
</reference>
<name>A0A9P5U2D2_9AGAR</name>
<dbReference type="Pfam" id="PF20152">
    <property type="entry name" value="DUF6534"/>
    <property type="match status" value="1"/>
</dbReference>
<evidence type="ECO:0000256" key="1">
    <source>
        <dbReference type="SAM" id="Phobius"/>
    </source>
</evidence>
<gene>
    <name evidence="3" type="ORF">BDP27DRAFT_1406206</name>
</gene>
<dbReference type="EMBL" id="JADNRY010000170">
    <property type="protein sequence ID" value="KAF9062523.1"/>
    <property type="molecule type" value="Genomic_DNA"/>
</dbReference>
<keyword evidence="1" id="KW-1133">Transmembrane helix</keyword>
<evidence type="ECO:0000259" key="2">
    <source>
        <dbReference type="Pfam" id="PF20152"/>
    </source>
</evidence>
<dbReference type="AlphaFoldDB" id="A0A9P5U2D2"/>
<feature type="transmembrane region" description="Helical" evidence="1">
    <location>
        <begin position="92"/>
        <end position="113"/>
    </location>
</feature>
<feature type="transmembrane region" description="Helical" evidence="1">
    <location>
        <begin position="12"/>
        <end position="36"/>
    </location>
</feature>
<keyword evidence="4" id="KW-1185">Reference proteome</keyword>
<dbReference type="InterPro" id="IPR045339">
    <property type="entry name" value="DUF6534"/>
</dbReference>
<protein>
    <recommendedName>
        <fullName evidence="2">DUF6534 domain-containing protein</fullName>
    </recommendedName>
</protein>
<dbReference type="OrthoDB" id="3066090at2759"/>
<keyword evidence="1" id="KW-0472">Membrane</keyword>
<feature type="domain" description="DUF6534" evidence="2">
    <location>
        <begin position="176"/>
        <end position="263"/>
    </location>
</feature>
<feature type="transmembrane region" description="Helical" evidence="1">
    <location>
        <begin position="120"/>
        <end position="139"/>
    </location>
</feature>
<dbReference type="PANTHER" id="PTHR40465">
    <property type="entry name" value="CHROMOSOME 1, WHOLE GENOME SHOTGUN SEQUENCE"/>
    <property type="match status" value="1"/>
</dbReference>
<accession>A0A9P5U2D2</accession>
<evidence type="ECO:0000313" key="4">
    <source>
        <dbReference type="Proteomes" id="UP000772434"/>
    </source>
</evidence>
<organism evidence="3 4">
    <name type="scientific">Rhodocollybia butyracea</name>
    <dbReference type="NCBI Taxonomy" id="206335"/>
    <lineage>
        <taxon>Eukaryota</taxon>
        <taxon>Fungi</taxon>
        <taxon>Dikarya</taxon>
        <taxon>Basidiomycota</taxon>
        <taxon>Agaricomycotina</taxon>
        <taxon>Agaricomycetes</taxon>
        <taxon>Agaricomycetidae</taxon>
        <taxon>Agaricales</taxon>
        <taxon>Marasmiineae</taxon>
        <taxon>Omphalotaceae</taxon>
        <taxon>Rhodocollybia</taxon>
    </lineage>
</organism>
<dbReference type="Proteomes" id="UP000772434">
    <property type="component" value="Unassembled WGS sequence"/>
</dbReference>
<feature type="transmembrane region" description="Helical" evidence="1">
    <location>
        <begin position="212"/>
        <end position="231"/>
    </location>
</feature>
<dbReference type="PANTHER" id="PTHR40465:SF1">
    <property type="entry name" value="DUF6534 DOMAIN-CONTAINING PROTEIN"/>
    <property type="match status" value="1"/>
</dbReference>